<dbReference type="InterPro" id="IPR012373">
    <property type="entry name" value="Ferrdict_sens_TM"/>
</dbReference>
<evidence type="ECO:0000259" key="3">
    <source>
        <dbReference type="Pfam" id="PF16344"/>
    </source>
</evidence>
<dbReference type="PANTHER" id="PTHR30273">
    <property type="entry name" value="PERIPLASMIC SIGNAL SENSOR AND SIGMA FACTOR ACTIVATOR FECR-RELATED"/>
    <property type="match status" value="1"/>
</dbReference>
<dbReference type="OrthoDB" id="1523489at2"/>
<proteinExistence type="predicted"/>
<feature type="domain" description="FecR protein" evidence="2">
    <location>
        <begin position="123"/>
        <end position="218"/>
    </location>
</feature>
<dbReference type="STRING" id="1075417.SAMN05421823_109160"/>
<name>A0A1G9PE08_9BACT</name>
<dbReference type="Pfam" id="PF16344">
    <property type="entry name" value="FecR_C"/>
    <property type="match status" value="1"/>
</dbReference>
<sequence length="332" mass="38282">MDYQHYNFKDFVQDESFQQWVYHPDAQSNAFWESWLARNPEKRPVVDMARQFLLLLQRNETPLSDQQVAATLQNIHRRRQETPVVHMAPRTRRPLLQWAAAVLLLVATGVVAYLYFAPRDHFYATGNGEQEVIMLPDGSEVVLNANSTLRYPAHWHGQRDVYLEGEAFFSVRKLQHDTGAVKLIVHTPELAVEVLGTRFNVRSRDQRTRVVLEEGKVRLAADGEAMLMKPGELVEYAAQERFVKHTAEPRQYTAWVERELILENRTLGEVSTILEDIYGLRISIPDTAVANMPLYGSVYLGEADAILEILSLSYQLKIDRQEEHVTIRKKDQ</sequence>
<gene>
    <name evidence="4" type="ORF">SAMN05421823_109160</name>
</gene>
<keyword evidence="1" id="KW-0472">Membrane</keyword>
<feature type="domain" description="Protein FecR C-terminal" evidence="3">
    <location>
        <begin position="260"/>
        <end position="327"/>
    </location>
</feature>
<reference evidence="4 5" key="1">
    <citation type="submission" date="2016-10" db="EMBL/GenBank/DDBJ databases">
        <authorList>
            <person name="de Groot N.N."/>
        </authorList>
    </citation>
    <scope>NUCLEOTIDE SEQUENCE [LARGE SCALE GENOMIC DNA]</scope>
    <source>
        <strain evidence="4 5">DSM 25186</strain>
    </source>
</reference>
<dbReference type="Gene3D" id="2.60.120.1440">
    <property type="match status" value="1"/>
</dbReference>
<dbReference type="Gene3D" id="3.55.50.30">
    <property type="match status" value="1"/>
</dbReference>
<keyword evidence="1" id="KW-0812">Transmembrane</keyword>
<dbReference type="InterPro" id="IPR006860">
    <property type="entry name" value="FecR"/>
</dbReference>
<feature type="transmembrane region" description="Helical" evidence="1">
    <location>
        <begin position="95"/>
        <end position="116"/>
    </location>
</feature>
<accession>A0A1G9PE08</accession>
<dbReference type="PANTHER" id="PTHR30273:SF2">
    <property type="entry name" value="PROTEIN FECR"/>
    <property type="match status" value="1"/>
</dbReference>
<dbReference type="Proteomes" id="UP000198510">
    <property type="component" value="Unassembled WGS sequence"/>
</dbReference>
<evidence type="ECO:0000259" key="2">
    <source>
        <dbReference type="Pfam" id="PF04773"/>
    </source>
</evidence>
<protein>
    <submittedName>
        <fullName evidence="4">Ferric-dicitrate binding protein FerR, regulates iron transport through sigma-19</fullName>
    </submittedName>
</protein>
<organism evidence="4 5">
    <name type="scientific">Catalinimonas alkaloidigena</name>
    <dbReference type="NCBI Taxonomy" id="1075417"/>
    <lineage>
        <taxon>Bacteria</taxon>
        <taxon>Pseudomonadati</taxon>
        <taxon>Bacteroidota</taxon>
        <taxon>Cytophagia</taxon>
        <taxon>Cytophagales</taxon>
        <taxon>Catalimonadaceae</taxon>
        <taxon>Catalinimonas</taxon>
    </lineage>
</organism>
<keyword evidence="5" id="KW-1185">Reference proteome</keyword>
<dbReference type="RefSeq" id="WP_089685697.1">
    <property type="nucleotide sequence ID" value="NZ_FNFO01000009.1"/>
</dbReference>
<dbReference type="GO" id="GO:0016989">
    <property type="term" value="F:sigma factor antagonist activity"/>
    <property type="evidence" value="ECO:0007669"/>
    <property type="project" value="TreeGrafter"/>
</dbReference>
<dbReference type="Pfam" id="PF04773">
    <property type="entry name" value="FecR"/>
    <property type="match status" value="1"/>
</dbReference>
<evidence type="ECO:0000256" key="1">
    <source>
        <dbReference type="SAM" id="Phobius"/>
    </source>
</evidence>
<evidence type="ECO:0000313" key="4">
    <source>
        <dbReference type="EMBL" id="SDL96783.1"/>
    </source>
</evidence>
<evidence type="ECO:0000313" key="5">
    <source>
        <dbReference type="Proteomes" id="UP000198510"/>
    </source>
</evidence>
<dbReference type="EMBL" id="FNFO01000009">
    <property type="protein sequence ID" value="SDL96783.1"/>
    <property type="molecule type" value="Genomic_DNA"/>
</dbReference>
<dbReference type="InterPro" id="IPR032508">
    <property type="entry name" value="FecR_C"/>
</dbReference>
<keyword evidence="1" id="KW-1133">Transmembrane helix</keyword>
<dbReference type="PIRSF" id="PIRSF018266">
    <property type="entry name" value="FecR"/>
    <property type="match status" value="1"/>
</dbReference>
<dbReference type="AlphaFoldDB" id="A0A1G9PE08"/>